<feature type="chain" id="PRO_5045993563" evidence="1">
    <location>
        <begin position="24"/>
        <end position="146"/>
    </location>
</feature>
<sequence>MKIIGFAALAAMSAVACASPVSAQDATIERAPLDWYYVSYVNYNPDEREWVEEWQENYLIPAYKAAGMVPPKYYHMNTGRWEMIVINHMPGGPDMMSWAENPMAEKIDAELVKLVGSEEELAKMRKRYADAQTDWTGGLGHIDRNE</sequence>
<comment type="caution">
    <text evidence="2">The sequence shown here is derived from an EMBL/GenBank/DDBJ whole genome shotgun (WGS) entry which is preliminary data.</text>
</comment>
<evidence type="ECO:0000313" key="2">
    <source>
        <dbReference type="EMBL" id="MBW0145801.1"/>
    </source>
</evidence>
<evidence type="ECO:0000313" key="3">
    <source>
        <dbReference type="Proteomes" id="UP000698028"/>
    </source>
</evidence>
<dbReference type="RefSeq" id="WP_218633682.1">
    <property type="nucleotide sequence ID" value="NZ_JAHVAH010000001.1"/>
</dbReference>
<feature type="signal peptide" evidence="1">
    <location>
        <begin position="1"/>
        <end position="23"/>
    </location>
</feature>
<keyword evidence="1" id="KW-0732">Signal</keyword>
<name>A0ABS6V8B2_9SPHN</name>
<dbReference type="EMBL" id="JAHVAH010000001">
    <property type="protein sequence ID" value="MBW0145801.1"/>
    <property type="molecule type" value="Genomic_DNA"/>
</dbReference>
<accession>A0ABS6V8B2</accession>
<organism evidence="2 3">
    <name type="scientific">Sphingomicrobium clamense</name>
    <dbReference type="NCBI Taxonomy" id="2851013"/>
    <lineage>
        <taxon>Bacteria</taxon>
        <taxon>Pseudomonadati</taxon>
        <taxon>Pseudomonadota</taxon>
        <taxon>Alphaproteobacteria</taxon>
        <taxon>Sphingomonadales</taxon>
        <taxon>Sphingomonadaceae</taxon>
        <taxon>Sphingomicrobium</taxon>
    </lineage>
</organism>
<protein>
    <submittedName>
        <fullName evidence="2">Uncharacterized protein</fullName>
    </submittedName>
</protein>
<gene>
    <name evidence="2" type="ORF">KTQ36_10915</name>
</gene>
<proteinExistence type="predicted"/>
<dbReference type="PROSITE" id="PS51257">
    <property type="entry name" value="PROKAR_LIPOPROTEIN"/>
    <property type="match status" value="1"/>
</dbReference>
<evidence type="ECO:0000256" key="1">
    <source>
        <dbReference type="SAM" id="SignalP"/>
    </source>
</evidence>
<keyword evidence="3" id="KW-1185">Reference proteome</keyword>
<reference evidence="2 3" key="1">
    <citation type="submission" date="2021-07" db="EMBL/GenBank/DDBJ databases">
        <title>The draft genome sequence of Sphingomicrobium sp. B8.</title>
        <authorList>
            <person name="Mu L."/>
        </authorList>
    </citation>
    <scope>NUCLEOTIDE SEQUENCE [LARGE SCALE GENOMIC DNA]</scope>
    <source>
        <strain evidence="2 3">B8</strain>
    </source>
</reference>
<dbReference type="Proteomes" id="UP000698028">
    <property type="component" value="Unassembled WGS sequence"/>
</dbReference>